<feature type="compositionally biased region" description="Basic and acidic residues" evidence="10">
    <location>
        <begin position="32"/>
        <end position="48"/>
    </location>
</feature>
<dbReference type="STRING" id="1231339.Abci_036_019"/>
<accession>A0A6N3SUE1</accession>
<dbReference type="PROSITE" id="PS52016">
    <property type="entry name" value="TONB_DEPENDENT_REC_3"/>
    <property type="match status" value="1"/>
</dbReference>
<evidence type="ECO:0000256" key="11">
    <source>
        <dbReference type="SAM" id="SignalP"/>
    </source>
</evidence>
<evidence type="ECO:0000256" key="1">
    <source>
        <dbReference type="ARBA" id="ARBA00004571"/>
    </source>
</evidence>
<dbReference type="Proteomes" id="UP000321891">
    <property type="component" value="Unassembled WGS sequence"/>
</dbReference>
<feature type="signal peptide" evidence="11">
    <location>
        <begin position="1"/>
        <end position="22"/>
    </location>
</feature>
<keyword evidence="3 8" id="KW-1134">Transmembrane beta strand</keyword>
<evidence type="ECO:0000313" key="17">
    <source>
        <dbReference type="Proteomes" id="UP000321891"/>
    </source>
</evidence>
<keyword evidence="5 9" id="KW-0798">TonB box</keyword>
<dbReference type="Gene3D" id="2.40.170.20">
    <property type="entry name" value="TonB-dependent receptor, beta-barrel domain"/>
    <property type="match status" value="1"/>
</dbReference>
<organism evidence="14 16">
    <name type="scientific">Acetobacter cibinongensis</name>
    <dbReference type="NCBI Taxonomy" id="146475"/>
    <lineage>
        <taxon>Bacteria</taxon>
        <taxon>Pseudomonadati</taxon>
        <taxon>Pseudomonadota</taxon>
        <taxon>Alphaproteobacteria</taxon>
        <taxon>Acetobacterales</taxon>
        <taxon>Acetobacteraceae</taxon>
        <taxon>Acetobacter</taxon>
    </lineage>
</organism>
<evidence type="ECO:0000256" key="9">
    <source>
        <dbReference type="RuleBase" id="RU003357"/>
    </source>
</evidence>
<evidence type="ECO:0000256" key="10">
    <source>
        <dbReference type="SAM" id="MobiDB-lite"/>
    </source>
</evidence>
<dbReference type="InterPro" id="IPR036942">
    <property type="entry name" value="Beta-barrel_TonB_sf"/>
</dbReference>
<dbReference type="Pfam" id="PF07715">
    <property type="entry name" value="Plug"/>
    <property type="match status" value="1"/>
</dbReference>
<sequence>MRKILFLCGTFSSGLAVLSVNAAYAAPAVDTLEKETENKTKSKKKEATKAALKTPAAKKETSDEVIMVTGSRIANRNSKTPTPVSVLTRSDIQNQSPTNNLADLVNQLPQFAGSTTPENSRLALSGGTAGINALNLRNLGEVRTLVLLDGRRSAPSSITGLVDVNTLPQQLVKRVDVVTGGASAQYGSDAVSGVANFVLDKTFTGLKVNADSGISTYGDGVNYSASAAGGFGFAHDKGHVLLSGDYAHTDGIYQVDRKWNENNSRIISNPAYAAGNGQPYYIVRSPAGTNNALPGGIINSSVGGTANSLKGIYFGQGGSINHYNYGSLATSTTSVGGDYALADNGRNIGLSPGSDRRNLFGRLSYKVAPWANLYAEGSYNWNEYVYNAGPQYLSSINLTGDNAYLQNALGADALKGVTSARLGTTARDMPYRKTDNKRSVQRYTVGGEGNFEMFGKRASWSAYAQYSATRTHEQIYNVMNTANQLRATDAVFAPAGNAAGIPAGSIVCRSTLTNPGNGCAPANWLGTGVMSQDAKNYILGNPYRDQKFQEIVSGVNLSMTPFATWAGDVSVAVGGEYRDERASGYVPTEYRSGWSVGNFLPTFGGYNVKEAYLETEVPLAHGLAFNGAVRGTDYSTSGYVTTWKVGGTWQPIEDVLFRATQSRDIRAPNINELYQAGTSRTSTVLNPFTGDTSTIMETTTGNSKLRPEKASSTVVGAVITPRFVPGLSISVDWFHIKLKDAIQQFYSQDIIDQCYQGNQSFCSSYGVDPSGQRDLLFKASPFNFSKITTSGIDIDASYQFPVRRIFPGVGGTFTVHGQATNYLSYVPDSGLSPAIDLAGQNCCSSGPPNWIYRFSATYSMSRFSVTAIARGISAGNYSNSYIQCASNCPAYSAYYPTIDSNKVKGTFYFDMNFTYKMQYQDFGKMQVFLNITNLANSSPLILPESGLAANSTYSSLLGRTFRGGIRFEL</sequence>
<dbReference type="Proteomes" id="UP000032671">
    <property type="component" value="Unassembled WGS sequence"/>
</dbReference>
<dbReference type="EMBL" id="BJVU01000021">
    <property type="protein sequence ID" value="GEL60079.1"/>
    <property type="molecule type" value="Genomic_DNA"/>
</dbReference>
<dbReference type="PANTHER" id="PTHR47234">
    <property type="match status" value="1"/>
</dbReference>
<feature type="chain" id="PRO_5030005814" evidence="11">
    <location>
        <begin position="23"/>
        <end position="969"/>
    </location>
</feature>
<comment type="similarity">
    <text evidence="8 9">Belongs to the TonB-dependent receptor family.</text>
</comment>
<keyword evidence="14" id="KW-0675">Receptor</keyword>
<comment type="caution">
    <text evidence="14">The sequence shown here is derived from an EMBL/GenBank/DDBJ whole genome shotgun (WGS) entry which is preliminary data.</text>
</comment>
<evidence type="ECO:0000313" key="16">
    <source>
        <dbReference type="Proteomes" id="UP000032671"/>
    </source>
</evidence>
<evidence type="ECO:0000256" key="7">
    <source>
        <dbReference type="ARBA" id="ARBA00023237"/>
    </source>
</evidence>
<evidence type="ECO:0000256" key="2">
    <source>
        <dbReference type="ARBA" id="ARBA00022448"/>
    </source>
</evidence>
<dbReference type="SUPFAM" id="SSF56935">
    <property type="entry name" value="Porins"/>
    <property type="match status" value="1"/>
</dbReference>
<keyword evidence="11" id="KW-0732">Signal</keyword>
<dbReference type="InterPro" id="IPR037066">
    <property type="entry name" value="Plug_dom_sf"/>
</dbReference>
<reference evidence="15 17" key="2">
    <citation type="submission" date="2019-07" db="EMBL/GenBank/DDBJ databases">
        <title>Whole genome shotgun sequence of Acetobacter cibinongensis NBRC 16605.</title>
        <authorList>
            <person name="Hosoyama A."/>
            <person name="Uohara A."/>
            <person name="Ohji S."/>
            <person name="Ichikawa N."/>
        </authorList>
    </citation>
    <scope>NUCLEOTIDE SEQUENCE [LARGE SCALE GENOMIC DNA]</scope>
    <source>
        <strain evidence="15 17">NBRC 16605</strain>
    </source>
</reference>
<protein>
    <submittedName>
        <fullName evidence="14">TonB-dependent receptor</fullName>
    </submittedName>
</protein>
<dbReference type="Pfam" id="PF00593">
    <property type="entry name" value="TonB_dep_Rec_b-barrel"/>
    <property type="match status" value="1"/>
</dbReference>
<dbReference type="PANTHER" id="PTHR47234:SF3">
    <property type="entry name" value="SECRETIN_TONB SHORT N-TERMINAL DOMAIN-CONTAINING PROTEIN"/>
    <property type="match status" value="1"/>
</dbReference>
<accession>A0A0D6N6A0</accession>
<evidence type="ECO:0000256" key="3">
    <source>
        <dbReference type="ARBA" id="ARBA00022452"/>
    </source>
</evidence>
<dbReference type="EMBL" id="BAMV01000036">
    <property type="protein sequence ID" value="GAN61552.1"/>
    <property type="molecule type" value="Genomic_DNA"/>
</dbReference>
<dbReference type="Gene3D" id="2.170.130.10">
    <property type="entry name" value="TonB-dependent receptor, plug domain"/>
    <property type="match status" value="1"/>
</dbReference>
<name>A0A0D6N6A0_9PROT</name>
<proteinExistence type="inferred from homology"/>
<evidence type="ECO:0000256" key="5">
    <source>
        <dbReference type="ARBA" id="ARBA00023077"/>
    </source>
</evidence>
<dbReference type="InterPro" id="IPR012910">
    <property type="entry name" value="Plug_dom"/>
</dbReference>
<dbReference type="InterPro" id="IPR039426">
    <property type="entry name" value="TonB-dep_rcpt-like"/>
</dbReference>
<dbReference type="AlphaFoldDB" id="A0A0D6N6A0"/>
<keyword evidence="2 8" id="KW-0813">Transport</keyword>
<dbReference type="GO" id="GO:0009279">
    <property type="term" value="C:cell outer membrane"/>
    <property type="evidence" value="ECO:0007669"/>
    <property type="project" value="UniProtKB-SubCell"/>
</dbReference>
<evidence type="ECO:0000313" key="14">
    <source>
        <dbReference type="EMBL" id="GAN61552.1"/>
    </source>
</evidence>
<evidence type="ECO:0000256" key="8">
    <source>
        <dbReference type="PROSITE-ProRule" id="PRU01360"/>
    </source>
</evidence>
<feature type="region of interest" description="Disordered" evidence="10">
    <location>
        <begin position="32"/>
        <end position="56"/>
    </location>
</feature>
<evidence type="ECO:0000256" key="6">
    <source>
        <dbReference type="ARBA" id="ARBA00023136"/>
    </source>
</evidence>
<keyword evidence="4 8" id="KW-0812">Transmembrane</keyword>
<dbReference type="InterPro" id="IPR000531">
    <property type="entry name" value="Beta-barrel_TonB"/>
</dbReference>
<evidence type="ECO:0000259" key="13">
    <source>
        <dbReference type="Pfam" id="PF07715"/>
    </source>
</evidence>
<feature type="domain" description="TonB-dependent receptor-like beta-barrel" evidence="12">
    <location>
        <begin position="419"/>
        <end position="934"/>
    </location>
</feature>
<gene>
    <name evidence="15" type="primary">btuB</name>
    <name evidence="14" type="ORF">Abci_036_019</name>
    <name evidence="15" type="ORF">ACI01nite_26810</name>
</gene>
<keyword evidence="7 8" id="KW-0998">Cell outer membrane</keyword>
<dbReference type="OrthoDB" id="7582244at2"/>
<evidence type="ECO:0000313" key="15">
    <source>
        <dbReference type="EMBL" id="GEL60079.1"/>
    </source>
</evidence>
<evidence type="ECO:0000259" key="12">
    <source>
        <dbReference type="Pfam" id="PF00593"/>
    </source>
</evidence>
<comment type="subcellular location">
    <subcellularLocation>
        <location evidence="1 8">Cell outer membrane</location>
        <topology evidence="1 8">Multi-pass membrane protein</topology>
    </subcellularLocation>
</comment>
<evidence type="ECO:0000256" key="4">
    <source>
        <dbReference type="ARBA" id="ARBA00022692"/>
    </source>
</evidence>
<keyword evidence="17" id="KW-1185">Reference proteome</keyword>
<keyword evidence="6 8" id="KW-0472">Membrane</keyword>
<reference evidence="14 16" key="1">
    <citation type="submission" date="2012-11" db="EMBL/GenBank/DDBJ databases">
        <title>Whole genome sequence of Acetobacter cibinongensis 4H-1.</title>
        <authorList>
            <person name="Azuma Y."/>
            <person name="Higashiura N."/>
            <person name="Hirakawa H."/>
            <person name="Matsushita K."/>
        </authorList>
    </citation>
    <scope>NUCLEOTIDE SEQUENCE [LARGE SCALE GENOMIC DNA]</scope>
    <source>
        <strain evidence="14 16">4H-1</strain>
    </source>
</reference>
<feature type="domain" description="TonB-dependent receptor plug" evidence="13">
    <location>
        <begin position="78"/>
        <end position="194"/>
    </location>
</feature>